<proteinExistence type="predicted"/>
<dbReference type="Proteomes" id="UP001177003">
    <property type="component" value="Chromosome 3"/>
</dbReference>
<dbReference type="EMBL" id="OX465079">
    <property type="protein sequence ID" value="CAI9277882.1"/>
    <property type="molecule type" value="Genomic_DNA"/>
</dbReference>
<name>A0AA35YQ42_LACSI</name>
<keyword evidence="2" id="KW-1185">Reference proteome</keyword>
<dbReference type="AlphaFoldDB" id="A0AA35YQ42"/>
<gene>
    <name evidence="1" type="ORF">LSALG_LOCUS17788</name>
</gene>
<evidence type="ECO:0000313" key="2">
    <source>
        <dbReference type="Proteomes" id="UP001177003"/>
    </source>
</evidence>
<accession>A0AA35YQ42</accession>
<organism evidence="1 2">
    <name type="scientific">Lactuca saligna</name>
    <name type="common">Willowleaf lettuce</name>
    <dbReference type="NCBI Taxonomy" id="75948"/>
    <lineage>
        <taxon>Eukaryota</taxon>
        <taxon>Viridiplantae</taxon>
        <taxon>Streptophyta</taxon>
        <taxon>Embryophyta</taxon>
        <taxon>Tracheophyta</taxon>
        <taxon>Spermatophyta</taxon>
        <taxon>Magnoliopsida</taxon>
        <taxon>eudicotyledons</taxon>
        <taxon>Gunneridae</taxon>
        <taxon>Pentapetalae</taxon>
        <taxon>asterids</taxon>
        <taxon>campanulids</taxon>
        <taxon>Asterales</taxon>
        <taxon>Asteraceae</taxon>
        <taxon>Cichorioideae</taxon>
        <taxon>Cichorieae</taxon>
        <taxon>Lactucinae</taxon>
        <taxon>Lactuca</taxon>
    </lineage>
</organism>
<protein>
    <submittedName>
        <fullName evidence="1">Uncharacterized protein</fullName>
    </submittedName>
</protein>
<evidence type="ECO:0000313" key="1">
    <source>
        <dbReference type="EMBL" id="CAI9277882.1"/>
    </source>
</evidence>
<reference evidence="1" key="1">
    <citation type="submission" date="2023-04" db="EMBL/GenBank/DDBJ databases">
        <authorList>
            <person name="Vijverberg K."/>
            <person name="Xiong W."/>
            <person name="Schranz E."/>
        </authorList>
    </citation>
    <scope>NUCLEOTIDE SEQUENCE</scope>
</reference>
<sequence>MILPSFSLANGQRPEILCPSLPSMLFPSTQWPKSIALLPPLLAKPWLTPRSRKRRGRLRSFSISFSLVSPDPPLHTLLTEKQERSPAAPFTLLRRLVKPGDDLPRCYQSTHDLRD</sequence>